<sequence length="69" mass="7846">MASKCSSKRKSCISLISSKKLEMIKLSEESTLKAKIVQADFPARANKADEYNLKLMLIYHVKNPRAFKN</sequence>
<gene>
    <name evidence="1" type="ORF">QTO34_013791</name>
</gene>
<comment type="caution">
    <text evidence="1">The sequence shown here is derived from an EMBL/GenBank/DDBJ whole genome shotgun (WGS) entry which is preliminary data.</text>
</comment>
<organism evidence="1 2">
    <name type="scientific">Cnephaeus nilssonii</name>
    <name type="common">Northern bat</name>
    <name type="synonym">Eptesicus nilssonii</name>
    <dbReference type="NCBI Taxonomy" id="3371016"/>
    <lineage>
        <taxon>Eukaryota</taxon>
        <taxon>Metazoa</taxon>
        <taxon>Chordata</taxon>
        <taxon>Craniata</taxon>
        <taxon>Vertebrata</taxon>
        <taxon>Euteleostomi</taxon>
        <taxon>Mammalia</taxon>
        <taxon>Eutheria</taxon>
        <taxon>Laurasiatheria</taxon>
        <taxon>Chiroptera</taxon>
        <taxon>Yangochiroptera</taxon>
        <taxon>Vespertilionidae</taxon>
        <taxon>Cnephaeus</taxon>
    </lineage>
</organism>
<dbReference type="Proteomes" id="UP001177744">
    <property type="component" value="Unassembled WGS sequence"/>
</dbReference>
<name>A0AA40I8X7_CNENI</name>
<reference evidence="1" key="1">
    <citation type="submission" date="2023-06" db="EMBL/GenBank/DDBJ databases">
        <title>Reference genome for the Northern bat (Eptesicus nilssonii), a most northern bat species.</title>
        <authorList>
            <person name="Laine V.N."/>
            <person name="Pulliainen A.T."/>
            <person name="Lilley T.M."/>
        </authorList>
    </citation>
    <scope>NUCLEOTIDE SEQUENCE</scope>
    <source>
        <strain evidence="1">BLF_Eptnil</strain>
        <tissue evidence="1">Kidney</tissue>
    </source>
</reference>
<accession>A0AA40I8X7</accession>
<evidence type="ECO:0000313" key="2">
    <source>
        <dbReference type="Proteomes" id="UP001177744"/>
    </source>
</evidence>
<dbReference type="EMBL" id="JAULJE010000003">
    <property type="protein sequence ID" value="KAK1345086.1"/>
    <property type="molecule type" value="Genomic_DNA"/>
</dbReference>
<evidence type="ECO:0000313" key="1">
    <source>
        <dbReference type="EMBL" id="KAK1345086.1"/>
    </source>
</evidence>
<keyword evidence="2" id="KW-1185">Reference proteome</keyword>
<dbReference type="AlphaFoldDB" id="A0AA40I8X7"/>
<proteinExistence type="predicted"/>
<protein>
    <submittedName>
        <fullName evidence="1">Uncharacterized protein</fullName>
    </submittedName>
</protein>